<proteinExistence type="predicted"/>
<evidence type="ECO:0000313" key="3">
    <source>
        <dbReference type="Proteomes" id="UP001152797"/>
    </source>
</evidence>
<dbReference type="EMBL" id="CAMXCT030006124">
    <property type="protein sequence ID" value="CAL4801304.1"/>
    <property type="molecule type" value="Genomic_DNA"/>
</dbReference>
<dbReference type="AlphaFoldDB" id="A0A9P1GKS7"/>
<evidence type="ECO:0000313" key="1">
    <source>
        <dbReference type="EMBL" id="CAI4013992.1"/>
    </source>
</evidence>
<name>A0A9P1GKS7_9DINO</name>
<organism evidence="1">
    <name type="scientific">Cladocopium goreaui</name>
    <dbReference type="NCBI Taxonomy" id="2562237"/>
    <lineage>
        <taxon>Eukaryota</taxon>
        <taxon>Sar</taxon>
        <taxon>Alveolata</taxon>
        <taxon>Dinophyceae</taxon>
        <taxon>Suessiales</taxon>
        <taxon>Symbiodiniaceae</taxon>
        <taxon>Cladocopium</taxon>
    </lineage>
</organism>
<keyword evidence="3" id="KW-1185">Reference proteome</keyword>
<dbReference type="Proteomes" id="UP001152797">
    <property type="component" value="Unassembled WGS sequence"/>
</dbReference>
<dbReference type="EMBL" id="CAMXCT020006124">
    <property type="protein sequence ID" value="CAL1167367.1"/>
    <property type="molecule type" value="Genomic_DNA"/>
</dbReference>
<comment type="caution">
    <text evidence="1">The sequence shown here is derived from an EMBL/GenBank/DDBJ whole genome shotgun (WGS) entry which is preliminary data.</text>
</comment>
<gene>
    <name evidence="1" type="ORF">C1SCF055_LOCUS38923</name>
</gene>
<reference evidence="2 3" key="2">
    <citation type="submission" date="2024-05" db="EMBL/GenBank/DDBJ databases">
        <authorList>
            <person name="Chen Y."/>
            <person name="Shah S."/>
            <person name="Dougan E. K."/>
            <person name="Thang M."/>
            <person name="Chan C."/>
        </authorList>
    </citation>
    <scope>NUCLEOTIDE SEQUENCE [LARGE SCALE GENOMIC DNA]</scope>
</reference>
<accession>A0A9P1GKS7</accession>
<dbReference type="EMBL" id="CAMXCT010006124">
    <property type="protein sequence ID" value="CAI4013992.1"/>
    <property type="molecule type" value="Genomic_DNA"/>
</dbReference>
<protein>
    <submittedName>
        <fullName evidence="1">Uncharacterized protein</fullName>
    </submittedName>
</protein>
<sequence length="285" mass="32600">MAWSAQFTDQLCWRLKALGAPKVLLFAVLLTTWTVFDSKSWQDETRFRFVEMFAGQAEVTRMFRYASMPAARLDLNYMEAQPDRMNPMDLLSDAGMVTALAVMLRGDSLEGWRDFLRMLSNHGGPHCVHKTTWYMLHYGGASPKPLFGFSNSKHVGKLNQGRLQGWATKKKSLKEKGTHKDLVIKYVDSNGRKRWKGSPDLRSSESYPPKFGLKLVELFHDLINDKSGMPELPSSPLPSSEETFRSMDFDDVWTEASMVSVCHYLRAGCHLRIPEKFRDLLPKKL</sequence>
<reference evidence="1" key="1">
    <citation type="submission" date="2022-10" db="EMBL/GenBank/DDBJ databases">
        <authorList>
            <person name="Chen Y."/>
            <person name="Dougan E. K."/>
            <person name="Chan C."/>
            <person name="Rhodes N."/>
            <person name="Thang M."/>
        </authorList>
    </citation>
    <scope>NUCLEOTIDE SEQUENCE</scope>
</reference>
<evidence type="ECO:0000313" key="2">
    <source>
        <dbReference type="EMBL" id="CAL4801304.1"/>
    </source>
</evidence>